<comment type="similarity">
    <text evidence="1">Belongs to the 'phage' integrase family.</text>
</comment>
<evidence type="ECO:0000313" key="6">
    <source>
        <dbReference type="EMBL" id="VFS13355.1"/>
    </source>
</evidence>
<evidence type="ECO:0000313" key="7">
    <source>
        <dbReference type="Proteomes" id="UP000372890"/>
    </source>
</evidence>
<dbReference type="SUPFAM" id="SSF56349">
    <property type="entry name" value="DNA breaking-rejoining enzymes"/>
    <property type="match status" value="1"/>
</dbReference>
<evidence type="ECO:0000256" key="2">
    <source>
        <dbReference type="ARBA" id="ARBA00022908"/>
    </source>
</evidence>
<gene>
    <name evidence="6" type="ORF">NCTC9001_00950</name>
</gene>
<dbReference type="GO" id="GO:0008907">
    <property type="term" value="F:integrase activity"/>
    <property type="evidence" value="ECO:0007669"/>
    <property type="project" value="InterPro"/>
</dbReference>
<dbReference type="EMBL" id="CAADIS010000003">
    <property type="protein sequence ID" value="VFS13355.1"/>
    <property type="molecule type" value="Genomic_DNA"/>
</dbReference>
<proteinExistence type="inferred from homology"/>
<dbReference type="AlphaFoldDB" id="A0A484WSS3"/>
<dbReference type="InterPro" id="IPR010998">
    <property type="entry name" value="Integrase_recombinase_N"/>
</dbReference>
<accession>A0A484WSS3</accession>
<dbReference type="PROSITE" id="PS51900">
    <property type="entry name" value="CB"/>
    <property type="match status" value="1"/>
</dbReference>
<sequence>MAARPRSHKISIPNLYCKLDKRTGKVYWQYKHPLSGRFHSLGTDENEAKQVATEANTIIAEQRTRQILSVNERLERMKGRRSDITVTEWLDKYISIQEDRLQHNELRPNSYRQKGKPIRLFREHCGMQHLKDITALDIAEIIDAVKAEGHNRMAQVVRMVLIDVFKEAQHAGHVPARI</sequence>
<dbReference type="Gene3D" id="1.10.150.130">
    <property type="match status" value="1"/>
</dbReference>
<organism evidence="6 7">
    <name type="scientific">Escherichia coli</name>
    <dbReference type="NCBI Taxonomy" id="562"/>
    <lineage>
        <taxon>Bacteria</taxon>
        <taxon>Pseudomonadati</taxon>
        <taxon>Pseudomonadota</taxon>
        <taxon>Gammaproteobacteria</taxon>
        <taxon>Enterobacterales</taxon>
        <taxon>Enterobacteriaceae</taxon>
        <taxon>Escherichia</taxon>
    </lineage>
</organism>
<keyword evidence="3 4" id="KW-0238">DNA-binding</keyword>
<evidence type="ECO:0000259" key="5">
    <source>
        <dbReference type="PROSITE" id="PS51900"/>
    </source>
</evidence>
<dbReference type="GO" id="GO:0003677">
    <property type="term" value="F:DNA binding"/>
    <property type="evidence" value="ECO:0007669"/>
    <property type="project" value="UniProtKB-UniRule"/>
</dbReference>
<name>A0A484WSS3_ECOLX</name>
<keyword evidence="2" id="KW-0229">DNA integration</keyword>
<dbReference type="Proteomes" id="UP000372890">
    <property type="component" value="Unassembled WGS sequence"/>
</dbReference>
<dbReference type="InterPro" id="IPR015094">
    <property type="entry name" value="Integrase_lambda-typ_DNA-bd_N"/>
</dbReference>
<dbReference type="InterPro" id="IPR044068">
    <property type="entry name" value="CB"/>
</dbReference>
<evidence type="ECO:0000256" key="4">
    <source>
        <dbReference type="PROSITE-ProRule" id="PRU01248"/>
    </source>
</evidence>
<evidence type="ECO:0000256" key="1">
    <source>
        <dbReference type="ARBA" id="ARBA00008857"/>
    </source>
</evidence>
<dbReference type="Gene3D" id="3.30.160.60">
    <property type="entry name" value="Classic Zinc Finger"/>
    <property type="match status" value="1"/>
</dbReference>
<reference evidence="6 7" key="1">
    <citation type="submission" date="2019-03" db="EMBL/GenBank/DDBJ databases">
        <authorList>
            <consortium name="Pathogen Informatics"/>
        </authorList>
    </citation>
    <scope>NUCLEOTIDE SEQUENCE [LARGE SCALE GENOMIC DNA]</scope>
    <source>
        <strain evidence="6 7">NCTC9001</strain>
    </source>
</reference>
<dbReference type="InterPro" id="IPR011010">
    <property type="entry name" value="DNA_brk_join_enz"/>
</dbReference>
<evidence type="ECO:0000256" key="3">
    <source>
        <dbReference type="ARBA" id="ARBA00023125"/>
    </source>
</evidence>
<dbReference type="Pfam" id="PF09003">
    <property type="entry name" value="Arm-DNA-bind_1"/>
    <property type="match status" value="1"/>
</dbReference>
<feature type="domain" description="Core-binding (CB)" evidence="5">
    <location>
        <begin position="84"/>
        <end position="169"/>
    </location>
</feature>
<protein>
    <submittedName>
        <fullName evidence="6">Prophage lambda integrase</fullName>
    </submittedName>
</protein>